<evidence type="ECO:0000256" key="6">
    <source>
        <dbReference type="ARBA" id="ARBA00022884"/>
    </source>
</evidence>
<gene>
    <name evidence="7 10" type="primary">trmH</name>
    <name evidence="10" type="ORF">GCM10011348_00090</name>
</gene>
<evidence type="ECO:0000256" key="5">
    <source>
        <dbReference type="ARBA" id="ARBA00022694"/>
    </source>
</evidence>
<dbReference type="EMBL" id="BMLT01000001">
    <property type="protein sequence ID" value="GGO75394.1"/>
    <property type="molecule type" value="Genomic_DNA"/>
</dbReference>
<reference evidence="10 11" key="1">
    <citation type="journal article" date="2014" name="Int. J. Syst. Evol. Microbiol.">
        <title>Complete genome sequence of Corynebacterium casei LMG S-19264T (=DSM 44701T), isolated from a smear-ripened cheese.</title>
        <authorList>
            <consortium name="US DOE Joint Genome Institute (JGI-PGF)"/>
            <person name="Walter F."/>
            <person name="Albersmeier A."/>
            <person name="Kalinowski J."/>
            <person name="Ruckert C."/>
        </authorList>
    </citation>
    <scope>NUCLEOTIDE SEQUENCE [LARGE SCALE GENOMIC DNA]</scope>
    <source>
        <strain evidence="10 11">CGMCC 1.7286</strain>
    </source>
</reference>
<comment type="catalytic activity">
    <reaction evidence="7">
        <text>guanosine(18) in tRNA + S-adenosyl-L-methionine = 2'-O-methylguanosine(18) in tRNA + S-adenosyl-L-homocysteine + H(+)</text>
        <dbReference type="Rhea" id="RHEA:20077"/>
        <dbReference type="Rhea" id="RHEA-COMP:10190"/>
        <dbReference type="Rhea" id="RHEA-COMP:10192"/>
        <dbReference type="ChEBI" id="CHEBI:15378"/>
        <dbReference type="ChEBI" id="CHEBI:57856"/>
        <dbReference type="ChEBI" id="CHEBI:59789"/>
        <dbReference type="ChEBI" id="CHEBI:74269"/>
        <dbReference type="ChEBI" id="CHEBI:74445"/>
        <dbReference type="EC" id="2.1.1.34"/>
    </reaction>
</comment>
<dbReference type="PANTHER" id="PTHR43453">
    <property type="entry name" value="RRNA METHYLASE-LIKE"/>
    <property type="match status" value="1"/>
</dbReference>
<keyword evidence="11" id="KW-1185">Reference proteome</keyword>
<evidence type="ECO:0000256" key="3">
    <source>
        <dbReference type="ARBA" id="ARBA00022679"/>
    </source>
</evidence>
<comment type="similarity">
    <text evidence="7">Belongs to the class IV-like SAM-binding methyltransferase superfamily. RNA methyltransferase TrmH family.</text>
</comment>
<comment type="caution">
    <text evidence="7">Lacks conserved residue(s) required for the propagation of feature annotation.</text>
</comment>
<keyword evidence="2 7" id="KW-0489">Methyltransferase</keyword>
<evidence type="ECO:0000256" key="7">
    <source>
        <dbReference type="HAMAP-Rule" id="MF_02060"/>
    </source>
</evidence>
<dbReference type="AlphaFoldDB" id="A0A918DNU8"/>
<keyword evidence="1 7" id="KW-0820">tRNA-binding</keyword>
<evidence type="ECO:0000313" key="10">
    <source>
        <dbReference type="EMBL" id="GGO75394.1"/>
    </source>
</evidence>
<keyword evidence="4 7" id="KW-0949">S-adenosyl-L-methionine</keyword>
<dbReference type="GO" id="GO:0000049">
    <property type="term" value="F:tRNA binding"/>
    <property type="evidence" value="ECO:0007669"/>
    <property type="project" value="UniProtKB-UniRule"/>
</dbReference>
<protein>
    <recommendedName>
        <fullName evidence="7">tRNA (guanosine(18)-2'-O)-methyltransferase</fullName>
        <ecNumber evidence="7">2.1.1.34</ecNumber>
    </recommendedName>
    <alternativeName>
        <fullName evidence="7">tRNA [Gm18] methyltransferase</fullName>
    </alternativeName>
</protein>
<dbReference type="PANTHER" id="PTHR43453:SF1">
    <property type="entry name" value="TRNA_RRNA METHYLTRANSFERASE SPOU TYPE DOMAIN-CONTAINING PROTEIN"/>
    <property type="match status" value="1"/>
</dbReference>
<evidence type="ECO:0000256" key="1">
    <source>
        <dbReference type="ARBA" id="ARBA00022555"/>
    </source>
</evidence>
<name>A0A918DNU8_9GAMM</name>
<accession>A0A918DNU8</accession>
<comment type="function">
    <text evidence="7">Catalyzes the 2'-O methylation of guanosine at position 18 in tRNA.</text>
</comment>
<sequence length="239" mass="26946">MTPQRKARLLATLNRRQPDLTLIAEQVHKSRNIAALVRNCDAVGIARMHIVAPKEGYRDYSGTALGSDRWVRRHVHEDVEHAVATARGQGMKVYAAHFSDRARDYREVDYRIPCALLMGAEKQGISTRAAELADEHVSIPMMGMVSSFNVSTAAGIILVEAQHQRLQAGFYDQPRLPRDEIRRTLFEWGQREVARFCRQRGLAYPPLGDDGEIIDAPGWYASVRDGTAPAQVWPNDEWL</sequence>
<dbReference type="InterPro" id="IPR029026">
    <property type="entry name" value="tRNA_m1G_MTases_N"/>
</dbReference>
<dbReference type="Pfam" id="PF00588">
    <property type="entry name" value="SpoU_methylase"/>
    <property type="match status" value="1"/>
</dbReference>
<evidence type="ECO:0000313" key="11">
    <source>
        <dbReference type="Proteomes" id="UP000599578"/>
    </source>
</evidence>
<dbReference type="HAMAP" id="MF_02060">
    <property type="entry name" value="tRNA_methyltr_TrmH"/>
    <property type="match status" value="1"/>
</dbReference>
<keyword evidence="5 7" id="KW-0819">tRNA processing</keyword>
<feature type="domain" description="RNA methyltransferase SpoU/TrmH type C-terminal" evidence="9">
    <location>
        <begin position="163"/>
        <end position="215"/>
    </location>
</feature>
<dbReference type="CDD" id="cd18092">
    <property type="entry name" value="SpoU-like_TrmH"/>
    <property type="match status" value="1"/>
</dbReference>
<feature type="domain" description="tRNA/rRNA methyltransferase SpoU type" evidence="8">
    <location>
        <begin position="20"/>
        <end position="158"/>
    </location>
</feature>
<dbReference type="InterPro" id="IPR022724">
    <property type="entry name" value="rRNA_MeTrfase_SpoU_C"/>
</dbReference>
<dbReference type="SUPFAM" id="SSF75217">
    <property type="entry name" value="alpha/beta knot"/>
    <property type="match status" value="1"/>
</dbReference>
<dbReference type="EC" id="2.1.1.34" evidence="7"/>
<evidence type="ECO:0000256" key="2">
    <source>
        <dbReference type="ARBA" id="ARBA00022603"/>
    </source>
</evidence>
<dbReference type="GO" id="GO:0002938">
    <property type="term" value="P:tRNA guanine ribose methylation"/>
    <property type="evidence" value="ECO:0007669"/>
    <property type="project" value="UniProtKB-UniRule"/>
</dbReference>
<evidence type="ECO:0000259" key="8">
    <source>
        <dbReference type="Pfam" id="PF00588"/>
    </source>
</evidence>
<dbReference type="InterPro" id="IPR029028">
    <property type="entry name" value="Alpha/beta_knot_MTases"/>
</dbReference>
<dbReference type="InterPro" id="IPR033671">
    <property type="entry name" value="TrmH"/>
</dbReference>
<dbReference type="Gene3D" id="3.40.1280.10">
    <property type="match status" value="1"/>
</dbReference>
<dbReference type="RefSeq" id="WP_188857184.1">
    <property type="nucleotide sequence ID" value="NZ_BMLT01000001.1"/>
</dbReference>
<keyword evidence="6 7" id="KW-0694">RNA-binding</keyword>
<dbReference type="NCBIfam" id="NF008295">
    <property type="entry name" value="PRK11081.1"/>
    <property type="match status" value="1"/>
</dbReference>
<proteinExistence type="inferred from homology"/>
<organism evidence="10 11">
    <name type="scientific">Marinobacterium nitratireducens</name>
    <dbReference type="NCBI Taxonomy" id="518897"/>
    <lineage>
        <taxon>Bacteria</taxon>
        <taxon>Pseudomonadati</taxon>
        <taxon>Pseudomonadota</taxon>
        <taxon>Gammaproteobacteria</taxon>
        <taxon>Oceanospirillales</taxon>
        <taxon>Oceanospirillaceae</taxon>
        <taxon>Marinobacterium</taxon>
    </lineage>
</organism>
<dbReference type="Proteomes" id="UP000599578">
    <property type="component" value="Unassembled WGS sequence"/>
</dbReference>
<dbReference type="Pfam" id="PF12105">
    <property type="entry name" value="SpoU_methylas_C"/>
    <property type="match status" value="1"/>
</dbReference>
<dbReference type="GO" id="GO:0141100">
    <property type="term" value="F:tRNA (guanine(18)-2'-O)-methyltransferase activity"/>
    <property type="evidence" value="ECO:0007669"/>
    <property type="project" value="UniProtKB-UniRule"/>
</dbReference>
<feature type="binding site" evidence="7">
    <location>
        <position position="139"/>
    </location>
    <ligand>
        <name>S-adenosyl-L-methionine</name>
        <dbReference type="ChEBI" id="CHEBI:59789"/>
    </ligand>
</feature>
<dbReference type="InterPro" id="IPR001537">
    <property type="entry name" value="SpoU_MeTrfase"/>
</dbReference>
<comment type="caution">
    <text evidence="10">The sequence shown here is derived from an EMBL/GenBank/DDBJ whole genome shotgun (WGS) entry which is preliminary data.</text>
</comment>
<evidence type="ECO:0000259" key="9">
    <source>
        <dbReference type="Pfam" id="PF12105"/>
    </source>
</evidence>
<keyword evidence="3 7" id="KW-0808">Transferase</keyword>
<evidence type="ECO:0000256" key="4">
    <source>
        <dbReference type="ARBA" id="ARBA00022691"/>
    </source>
</evidence>